<name>A0A1G9GX65_9ACTN</name>
<evidence type="ECO:0000313" key="3">
    <source>
        <dbReference type="Proteomes" id="UP000199155"/>
    </source>
</evidence>
<feature type="transmembrane region" description="Helical" evidence="1">
    <location>
        <begin position="53"/>
        <end position="74"/>
    </location>
</feature>
<reference evidence="2 3" key="1">
    <citation type="submission" date="2016-10" db="EMBL/GenBank/DDBJ databases">
        <authorList>
            <person name="de Groot N.N."/>
        </authorList>
    </citation>
    <scope>NUCLEOTIDE SEQUENCE [LARGE SCALE GENOMIC DNA]</scope>
    <source>
        <strain evidence="2 3">CGMCC 4.5727</strain>
    </source>
</reference>
<organism evidence="2 3">
    <name type="scientific">Streptomyces indicus</name>
    <dbReference type="NCBI Taxonomy" id="417292"/>
    <lineage>
        <taxon>Bacteria</taxon>
        <taxon>Bacillati</taxon>
        <taxon>Actinomycetota</taxon>
        <taxon>Actinomycetes</taxon>
        <taxon>Kitasatosporales</taxon>
        <taxon>Streptomycetaceae</taxon>
        <taxon>Streptomyces</taxon>
    </lineage>
</organism>
<dbReference type="EMBL" id="FNFF01000017">
    <property type="protein sequence ID" value="SDL05175.1"/>
    <property type="molecule type" value="Genomic_DNA"/>
</dbReference>
<evidence type="ECO:0000313" key="2">
    <source>
        <dbReference type="EMBL" id="SDL05175.1"/>
    </source>
</evidence>
<keyword evidence="1" id="KW-0472">Membrane</keyword>
<evidence type="ECO:0000256" key="1">
    <source>
        <dbReference type="SAM" id="Phobius"/>
    </source>
</evidence>
<protein>
    <submittedName>
        <fullName evidence="2">Uncharacterized protein</fullName>
    </submittedName>
</protein>
<keyword evidence="3" id="KW-1185">Reference proteome</keyword>
<keyword evidence="1" id="KW-0812">Transmembrane</keyword>
<sequence>MERFDRDGADAADGGSALVRAVMERTAEELPVLPDLSGAARAEGRRRRNRARAGAVAGVLAVAVTGLFGANALAGGGSSAAKVPVASAPDAGSEAERQIAAALQRLLPADAGEVRLVPNEKAYPLNFKARLGETPFEPCGGPAKGKITCNEITLPDGRTSAPILGMPPGPKQDGVTVLHRFRGDEVEFRIYPRCRFDGSEPLNLTEAVCQGESPTVTDIIEYVGESRPDKKQ</sequence>
<gene>
    <name evidence="2" type="ORF">SAMN05421806_11765</name>
</gene>
<dbReference type="Proteomes" id="UP000199155">
    <property type="component" value="Unassembled WGS sequence"/>
</dbReference>
<accession>A0A1G9GX65</accession>
<dbReference type="RefSeq" id="WP_093615999.1">
    <property type="nucleotide sequence ID" value="NZ_FNFF01000017.1"/>
</dbReference>
<keyword evidence="1" id="KW-1133">Transmembrane helix</keyword>
<proteinExistence type="predicted"/>
<dbReference type="AlphaFoldDB" id="A0A1G9GX65"/>
<dbReference type="STRING" id="417292.SAMN05421806_11765"/>